<keyword evidence="6" id="KW-1185">Reference proteome</keyword>
<evidence type="ECO:0000259" key="4">
    <source>
        <dbReference type="Pfam" id="PF25023"/>
    </source>
</evidence>
<feature type="region of interest" description="Disordered" evidence="2">
    <location>
        <begin position="934"/>
        <end position="973"/>
    </location>
</feature>
<feature type="compositionally biased region" description="Basic and acidic residues" evidence="2">
    <location>
        <begin position="2046"/>
        <end position="2070"/>
    </location>
</feature>
<dbReference type="InterPro" id="IPR056823">
    <property type="entry name" value="TEN-like_YD-shell"/>
</dbReference>
<dbReference type="InterPro" id="IPR006530">
    <property type="entry name" value="YD"/>
</dbReference>
<feature type="compositionally biased region" description="Polar residues" evidence="2">
    <location>
        <begin position="1667"/>
        <end position="1692"/>
    </location>
</feature>
<sequence>MATVFVAVVTAVSLTAPAASAGTVIGGYAYTGKLWKADPLPALPQVSSGNASGLARVAAAATAKGSRELRTHQAAAPSWPAGSEGVLDVGRAANVGPVRVTAAPEGASARTAKAPASVKVETADRAGAQAANVDGLLVGLESADGSASGGAVSVAVDYGSIAQAYGGGWASRLHLVQMPACALTTPQYASCRTQQPLETVNDPVTHQLTATVQLPARDTSSGALKLDAVTGSGTAVAAVSDTGGSQGSYTATSLSASGSWTQSASGAFTYSYPIALPASLGGSAPSVALSYNSQSVDGKTSARNSQASWIGDGWDYSPGFVERSYRPCDSDGITDSGDECWDGDNATLSLGSRSGELIRDSSGAYHLQNDDGTRIEKLSGASNGMWNGEYFKVTTTDGTQYYFGVNHTPGTTSDAPTNSAWAVPVYHPKAGDPCYSAASGKDSQCSAQPAWRWNLDFVVDPAGNVQRYDWAAEANSYNRGLGQVAAAGNGGTMTAYTRGGYLTQLSYGYQLADARAGHDPAAKVVFTPAQRCTTSDAVCQYANLSASTATNWPDVPYNLNCTQGMATSGAGANVCRIGAPTFWSTVRLKSVTTKVKTAGGWQDVDSYELTHLFSDAGGVMDPVTGKTVDPADAGQLQAVMWLSQIRHTGLDTSAGGSGTVALDPVVFTGVEMDNRVDGGPAAPPLYRPRISQIQTETGEQIAVKYRDPECSRTAGTMPASADRNTMACFPVYWAAAGVKDPSLDWFHKTLVEQVSDNDRTKAGSPSRITTYAYGGGAAWHRDDSDRTDDQYRTWNDFRGYRTVTVTTGAAPDPVTQSTTSYFQGMDGDYKADGSRRSVSLSNSLGESSTDGSLLAGTPQESDTYDRAGGKVVAKSLSSVPEFTSTVSRPRTAWTSKSPAPPLSTLPDLTGYRVKSSGGRTLTLLSDGSWRTVQTSTTYDGLGRPERTDDKGDLADPSQESCTTTSYATPPSGNPMMLGYVSEVLGVAGPCTTAAGPTTTISDQRLFYDGDGSVTSPGTFGQLGTNGYLTATQSLASYDSAGKPVYRTVSGSSYDGYGRLTRTVDATGAATTLAFSPTTGTLPTQLTRTNSVGWTSSSTLAPARGLVTHAVDANGRVSDSTYDALGRVTQAWTPGRDKATSTPDRTFGYEVHGTGDQPDPTAVTTRTLRENGSYAVSVDIYDGFLSQRQKQTTPADNSSGRLVSSQTYDSHGWPRTVVSTWAEPLNAPSSTMLVEDENTLPSEAVTTYDGLGRNTAITAYGKAHQLWQSTTAYPGADRTDTTPPPGGVPGTVITDALGRTTSTVAHGGPGIGDVTTSYGYGLAGRLATVKDTLGNTWSYTYDLQGRAISQSDPDSGTSTTSYDQYGRIASTTDGRGQTLSYAYDQLDRRIGEYAGTSTTDATKQLAGWTYDTLAKGFPASSTRYVGGSGTGGSAYVEEVTGYNTAYQRTGTKVTVPAAEGKLAGSYTLGADYTPNVGLVAHTTFGADGGLPSESVGYGYNLQGGLVSSGSGRFTHYLDVANYSPLGQVLQSTYGDAGKQFRTAQTYDDTTGRLATSRVSVETATNALSDTTYGYDQAGKLTTVSDRQSTGATTPVADTQCFGYDGLNRLTTAWTDTAGTTVPTAGQLATCNSTAPSAATVGGPAPYWQSWQYDLLGDRTQQVQHDLTGNTAKDTTQTSSYPGNGTTKADQPNRLTTVTTTGPTGTTVLTPQYDAAGNTTTRTTTGATTAAQKLCYDEEGRTRAVDPTDCATTAPRTSYLYDAGGSLLIQRGPTGTTLYLFGGAEQLTLDKATQTVSGLRHYRNPDGTTIVRSSSGALTYQAANQQGTAQLQVDATTLAPTRRAYDPYGNPRGTQPTGWADNRGYLGQPADPGTGLDLLGARNYDPALGRFLTVDPILQAGDPNQMGGYTYAGDDPVSSSDPSGLSIGSWIHDAWSTTKNMLSDPEAWKAVGETMLGGIAAEGGGMLMAGGVAVCGGSAGTLCWASAGMEAVGVSLAGAGVAAGAKGGEDLYKAYRNAQEKTASEKGPATHDTVGSKPESEGASATRQAEDKALGEKQGSRVRDELNSREGEPAETTGGKDTPDEPVTTKTDASDPGNGTGEGPSGPKPRGKSSPTREAVGIKYDDVPDNWTINERLETAQAKKREQMQADQNQRIGKKNGRVWSAGVHIETGEIAVASSGSMKGCEAFCAEGNVVQKLGGDWTKVRFTQSDRVLTRNPFAVEENVGICDKCITEYYPQQFPEGTNWGSEYGRIVGPGGVIINLLANG</sequence>
<evidence type="ECO:0000256" key="1">
    <source>
        <dbReference type="ARBA" id="ARBA00022737"/>
    </source>
</evidence>
<accession>A0ABN2WYK7</accession>
<feature type="region of interest" description="Disordered" evidence="2">
    <location>
        <begin position="2018"/>
        <end position="2123"/>
    </location>
</feature>
<feature type="region of interest" description="Disordered" evidence="2">
    <location>
        <begin position="889"/>
        <end position="910"/>
    </location>
</feature>
<feature type="region of interest" description="Disordered" evidence="2">
    <location>
        <begin position="1188"/>
        <end position="1208"/>
    </location>
</feature>
<dbReference type="NCBIfam" id="TIGR03696">
    <property type="entry name" value="Rhs_assc_core"/>
    <property type="match status" value="1"/>
</dbReference>
<dbReference type="PANTHER" id="PTHR32305">
    <property type="match status" value="1"/>
</dbReference>
<feature type="compositionally biased region" description="Basic and acidic residues" evidence="2">
    <location>
        <begin position="942"/>
        <end position="953"/>
    </location>
</feature>
<feature type="region of interest" description="Disordered" evidence="2">
    <location>
        <begin position="1667"/>
        <end position="1719"/>
    </location>
</feature>
<dbReference type="Pfam" id="PF25023">
    <property type="entry name" value="TEN_YD-shell"/>
    <property type="match status" value="2"/>
</dbReference>
<evidence type="ECO:0000313" key="5">
    <source>
        <dbReference type="EMBL" id="GAA2101356.1"/>
    </source>
</evidence>
<comment type="caution">
    <text evidence="5">The sequence shown here is derived from an EMBL/GenBank/DDBJ whole genome shotgun (WGS) entry which is preliminary data.</text>
</comment>
<dbReference type="Proteomes" id="UP001500897">
    <property type="component" value="Unassembled WGS sequence"/>
</dbReference>
<feature type="region of interest" description="Disordered" evidence="2">
    <location>
        <begin position="1347"/>
        <end position="1370"/>
    </location>
</feature>
<dbReference type="NCBIfam" id="TIGR01643">
    <property type="entry name" value="YD_repeat_2x"/>
    <property type="match status" value="2"/>
</dbReference>
<gene>
    <name evidence="5" type="ORF">GCM10009759_34980</name>
</gene>
<dbReference type="InterPro" id="IPR050708">
    <property type="entry name" value="T6SS_VgrG/RHS"/>
</dbReference>
<evidence type="ECO:0000256" key="2">
    <source>
        <dbReference type="SAM" id="MobiDB-lite"/>
    </source>
</evidence>
<feature type="compositionally biased region" description="Low complexity" evidence="2">
    <location>
        <begin position="1693"/>
        <end position="1719"/>
    </location>
</feature>
<feature type="domain" description="Teneurin-like YD-shell" evidence="4">
    <location>
        <begin position="1313"/>
        <end position="1384"/>
    </location>
</feature>
<dbReference type="PANTHER" id="PTHR32305:SF17">
    <property type="entry name" value="TRNA NUCLEASE WAPA"/>
    <property type="match status" value="1"/>
</dbReference>
<feature type="compositionally biased region" description="Low complexity" evidence="2">
    <location>
        <begin position="837"/>
        <end position="848"/>
    </location>
</feature>
<keyword evidence="3" id="KW-0732">Signal</keyword>
<feature type="region of interest" description="Disordered" evidence="2">
    <location>
        <begin position="826"/>
        <end position="866"/>
    </location>
</feature>
<organism evidence="5 6">
    <name type="scientific">Kitasatospora saccharophila</name>
    <dbReference type="NCBI Taxonomy" id="407973"/>
    <lineage>
        <taxon>Bacteria</taxon>
        <taxon>Bacillati</taxon>
        <taxon>Actinomycetota</taxon>
        <taxon>Actinomycetes</taxon>
        <taxon>Kitasatosporales</taxon>
        <taxon>Streptomycetaceae</taxon>
        <taxon>Kitasatospora</taxon>
    </lineage>
</organism>
<protein>
    <submittedName>
        <fullName evidence="5">RHS repeat-associated core domain-containing protein</fullName>
    </submittedName>
</protein>
<dbReference type="EMBL" id="BAAANS010000022">
    <property type="protein sequence ID" value="GAA2101356.1"/>
    <property type="molecule type" value="Genomic_DNA"/>
</dbReference>
<dbReference type="Gene3D" id="2.180.10.10">
    <property type="entry name" value="RHS repeat-associated core"/>
    <property type="match status" value="2"/>
</dbReference>
<evidence type="ECO:0000256" key="3">
    <source>
        <dbReference type="SAM" id="SignalP"/>
    </source>
</evidence>
<dbReference type="InterPro" id="IPR022385">
    <property type="entry name" value="Rhs_assc_core"/>
</dbReference>
<reference evidence="5 6" key="1">
    <citation type="journal article" date="2019" name="Int. J. Syst. Evol. Microbiol.">
        <title>The Global Catalogue of Microorganisms (GCM) 10K type strain sequencing project: providing services to taxonomists for standard genome sequencing and annotation.</title>
        <authorList>
            <consortium name="The Broad Institute Genomics Platform"/>
            <consortium name="The Broad Institute Genome Sequencing Center for Infectious Disease"/>
            <person name="Wu L."/>
            <person name="Ma J."/>
        </authorList>
    </citation>
    <scope>NUCLEOTIDE SEQUENCE [LARGE SCALE GENOMIC DNA]</scope>
    <source>
        <strain evidence="5 6">JCM 14559</strain>
    </source>
</reference>
<feature type="signal peptide" evidence="3">
    <location>
        <begin position="1"/>
        <end position="21"/>
    </location>
</feature>
<feature type="domain" description="Teneurin-like YD-shell" evidence="4">
    <location>
        <begin position="1660"/>
        <end position="1915"/>
    </location>
</feature>
<proteinExistence type="predicted"/>
<feature type="compositionally biased region" description="Polar residues" evidence="2">
    <location>
        <begin position="957"/>
        <end position="970"/>
    </location>
</feature>
<name>A0ABN2WYK7_9ACTN</name>
<evidence type="ECO:0000313" key="6">
    <source>
        <dbReference type="Proteomes" id="UP001500897"/>
    </source>
</evidence>
<feature type="chain" id="PRO_5047434911" evidence="3">
    <location>
        <begin position="22"/>
        <end position="2266"/>
    </location>
</feature>
<keyword evidence="1" id="KW-0677">Repeat</keyword>